<dbReference type="EMBL" id="JAVREP010000015">
    <property type="protein sequence ID" value="MDT0330808.1"/>
    <property type="molecule type" value="Genomic_DNA"/>
</dbReference>
<dbReference type="SUPFAM" id="SSF53756">
    <property type="entry name" value="UDP-Glycosyltransferase/glycogen phosphorylase"/>
    <property type="match status" value="1"/>
</dbReference>
<dbReference type="InterPro" id="IPR046561">
    <property type="entry name" value="DUF6716"/>
</dbReference>
<dbReference type="RefSeq" id="WP_311513399.1">
    <property type="nucleotide sequence ID" value="NZ_JAVREP010000015.1"/>
</dbReference>
<reference evidence="2" key="1">
    <citation type="submission" date="2023-07" db="EMBL/GenBank/DDBJ databases">
        <title>30 novel species of actinomycetes from the DSMZ collection.</title>
        <authorList>
            <person name="Nouioui I."/>
        </authorList>
    </citation>
    <scope>NUCLEOTIDE SEQUENCE [LARGE SCALE GENOMIC DNA]</scope>
    <source>
        <strain evidence="2">DSM 44743</strain>
    </source>
</reference>
<dbReference type="Proteomes" id="UP001183390">
    <property type="component" value="Unassembled WGS sequence"/>
</dbReference>
<evidence type="ECO:0000313" key="1">
    <source>
        <dbReference type="EMBL" id="MDT0330808.1"/>
    </source>
</evidence>
<organism evidence="1 2">
    <name type="scientific">Nocardiopsis lambiniae</name>
    <dbReference type="NCBI Taxonomy" id="3075539"/>
    <lineage>
        <taxon>Bacteria</taxon>
        <taxon>Bacillati</taxon>
        <taxon>Actinomycetota</taxon>
        <taxon>Actinomycetes</taxon>
        <taxon>Streptosporangiales</taxon>
        <taxon>Nocardiopsidaceae</taxon>
        <taxon>Nocardiopsis</taxon>
    </lineage>
</organism>
<comment type="caution">
    <text evidence="1">The sequence shown here is derived from an EMBL/GenBank/DDBJ whole genome shotgun (WGS) entry which is preliminary data.</text>
</comment>
<dbReference type="Pfam" id="PF20471">
    <property type="entry name" value="DUF6716"/>
    <property type="match status" value="1"/>
</dbReference>
<accession>A0ABU2MDZ1</accession>
<evidence type="ECO:0008006" key="3">
    <source>
        <dbReference type="Google" id="ProtNLM"/>
    </source>
</evidence>
<evidence type="ECO:0000313" key="2">
    <source>
        <dbReference type="Proteomes" id="UP001183390"/>
    </source>
</evidence>
<name>A0ABU2MDZ1_9ACTN</name>
<protein>
    <recommendedName>
        <fullName evidence="3">Glycosyltransferase</fullName>
    </recommendedName>
</protein>
<sequence>MSDPDLGGMDLTVVAVADTEQYVRLSASMFDALPGHGHTVGLAVVRSPVAPAPARLRGAVADTGLAGRRVPVLTLPELRRLIRRRVPDVVMLNCTARVTDALSGILPTGRRRPVVVSTLPVPALPAGEHEWLHRSRVDLLVLHSLREVTAFSELGEKIGVGAEVALAGTPLPIVREPRRARPHRVVFAAQDHVPVPPRHRERILEALADLAENRPDLEVVVCPGERRTAAPGGDYEELWRSLVAAGRVHDHTVLFRAGPVAAQLDRARGLVTVGSPTALEAISMDVPVIVLSDVGDDVGATVFEDGDLFGTLDDVRAVRFRVPSPRWARENHFHPPEREDWTRRLAGLVLRARRGELPARPPLLDESVHRRARRRILADLGGAPSLLRPGPRAPWPAH</sequence>
<proteinExistence type="predicted"/>
<gene>
    <name evidence="1" type="ORF">RM479_20510</name>
</gene>
<keyword evidence="2" id="KW-1185">Reference proteome</keyword>